<dbReference type="OrthoDB" id="525039at2"/>
<dbReference type="RefSeq" id="WP_134489313.1">
    <property type="nucleotide sequence ID" value="NZ_SOEZ01000036.1"/>
</dbReference>
<dbReference type="Proteomes" id="UP000297866">
    <property type="component" value="Unassembled WGS sequence"/>
</dbReference>
<organism evidence="5 6">
    <name type="scientific">Cryobacterium tagatosivorans</name>
    <dbReference type="NCBI Taxonomy" id="1259199"/>
    <lineage>
        <taxon>Bacteria</taxon>
        <taxon>Bacillati</taxon>
        <taxon>Actinomycetota</taxon>
        <taxon>Actinomycetes</taxon>
        <taxon>Micrococcales</taxon>
        <taxon>Microbacteriaceae</taxon>
        <taxon>Cryobacterium</taxon>
    </lineage>
</organism>
<dbReference type="InterPro" id="IPR042001">
    <property type="entry name" value="Sortase_F"/>
</dbReference>
<dbReference type="Gene3D" id="2.40.260.10">
    <property type="entry name" value="Sortase"/>
    <property type="match status" value="1"/>
</dbReference>
<feature type="signal peptide" evidence="4">
    <location>
        <begin position="1"/>
        <end position="22"/>
    </location>
</feature>
<feature type="compositionally biased region" description="Pro residues" evidence="3">
    <location>
        <begin position="34"/>
        <end position="44"/>
    </location>
</feature>
<name>A0A4R8UGY4_9MICO</name>
<keyword evidence="1" id="KW-0378">Hydrolase</keyword>
<dbReference type="GO" id="GO:0016787">
    <property type="term" value="F:hydrolase activity"/>
    <property type="evidence" value="ECO:0007669"/>
    <property type="project" value="UniProtKB-KW"/>
</dbReference>
<evidence type="ECO:0000256" key="1">
    <source>
        <dbReference type="ARBA" id="ARBA00022801"/>
    </source>
</evidence>
<feature type="active site" description="Acyl-thioester intermediate" evidence="2">
    <location>
        <position position="191"/>
    </location>
</feature>
<proteinExistence type="predicted"/>
<reference evidence="5 6" key="1">
    <citation type="submission" date="2019-03" db="EMBL/GenBank/DDBJ databases">
        <title>Genomics of glacier-inhabiting Cryobacterium strains.</title>
        <authorList>
            <person name="Liu Q."/>
            <person name="Xin Y.-H."/>
        </authorList>
    </citation>
    <scope>NUCLEOTIDE SEQUENCE [LARGE SCALE GENOMIC DNA]</scope>
    <source>
        <strain evidence="5 6">Sr47</strain>
    </source>
</reference>
<dbReference type="AlphaFoldDB" id="A0A4R8UGY4"/>
<dbReference type="SUPFAM" id="SSF63817">
    <property type="entry name" value="Sortase"/>
    <property type="match status" value="1"/>
</dbReference>
<dbReference type="InterPro" id="IPR023365">
    <property type="entry name" value="Sortase_dom-sf"/>
</dbReference>
<evidence type="ECO:0000313" key="5">
    <source>
        <dbReference type="EMBL" id="TFB52298.1"/>
    </source>
</evidence>
<protein>
    <submittedName>
        <fullName evidence="5">Class F sortase</fullName>
    </submittedName>
</protein>
<feature type="active site" description="Proton donor/acceptor" evidence="2">
    <location>
        <position position="124"/>
    </location>
</feature>
<dbReference type="Pfam" id="PF04203">
    <property type="entry name" value="Sortase"/>
    <property type="match status" value="1"/>
</dbReference>
<evidence type="ECO:0000256" key="3">
    <source>
        <dbReference type="SAM" id="MobiDB-lite"/>
    </source>
</evidence>
<evidence type="ECO:0000256" key="4">
    <source>
        <dbReference type="SAM" id="SignalP"/>
    </source>
</evidence>
<sequence>MRATASAIAAFAVALALFTGCAASPTGASVGKAPPTPSEIPAPLPTADVDVPRVSSALDLNQVPVPLTPERIRVVSLGIDMPIESVGLAPDGAMRLPANPAVAAWYRYGPSPTSPTGATVVAAHVDSLVYDLGPFARLAKAGAGTEIVVTTEDGLDRRYALESIQTVNKADVPWASIFDRSGPARLTLVTCGGEFDYDARRYLSNVIATARPIP</sequence>
<feature type="chain" id="PRO_5020472408" evidence="4">
    <location>
        <begin position="23"/>
        <end position="214"/>
    </location>
</feature>
<keyword evidence="4" id="KW-0732">Signal</keyword>
<keyword evidence="6" id="KW-1185">Reference proteome</keyword>
<evidence type="ECO:0000313" key="6">
    <source>
        <dbReference type="Proteomes" id="UP000297866"/>
    </source>
</evidence>
<dbReference type="CDD" id="cd05829">
    <property type="entry name" value="Sortase_F"/>
    <property type="match status" value="1"/>
</dbReference>
<gene>
    <name evidence="5" type="ORF">E3O23_06505</name>
</gene>
<evidence type="ECO:0000256" key="2">
    <source>
        <dbReference type="PIRSR" id="PIRSR605754-1"/>
    </source>
</evidence>
<comment type="caution">
    <text evidence="5">The sequence shown here is derived from an EMBL/GenBank/DDBJ whole genome shotgun (WGS) entry which is preliminary data.</text>
</comment>
<dbReference type="EMBL" id="SOEZ01000036">
    <property type="protein sequence ID" value="TFB52298.1"/>
    <property type="molecule type" value="Genomic_DNA"/>
</dbReference>
<accession>A0A4R8UGY4</accession>
<feature type="region of interest" description="Disordered" evidence="3">
    <location>
        <begin position="27"/>
        <end position="46"/>
    </location>
</feature>
<dbReference type="PROSITE" id="PS51257">
    <property type="entry name" value="PROKAR_LIPOPROTEIN"/>
    <property type="match status" value="1"/>
</dbReference>
<dbReference type="InterPro" id="IPR005754">
    <property type="entry name" value="Sortase"/>
</dbReference>